<dbReference type="InterPro" id="IPR036390">
    <property type="entry name" value="WH_DNA-bd_sf"/>
</dbReference>
<evidence type="ECO:0000256" key="2">
    <source>
        <dbReference type="ARBA" id="ARBA00011038"/>
    </source>
</evidence>
<keyword evidence="9" id="KW-1185">Reference proteome</keyword>
<evidence type="ECO:0000313" key="9">
    <source>
        <dbReference type="Proteomes" id="UP001461498"/>
    </source>
</evidence>
<dbReference type="AlphaFoldDB" id="A0AAW1DDW8"/>
<keyword evidence="5 6" id="KW-0539">Nucleus</keyword>
<dbReference type="InterPro" id="IPR016049">
    <property type="entry name" value="RNA_pol_Rpc34-like"/>
</dbReference>
<comment type="subcellular location">
    <subcellularLocation>
        <location evidence="1 6">Nucleus</location>
    </subcellularLocation>
</comment>
<organism evidence="8 9">
    <name type="scientific">Rhynocoris fuscipes</name>
    <dbReference type="NCBI Taxonomy" id="488301"/>
    <lineage>
        <taxon>Eukaryota</taxon>
        <taxon>Metazoa</taxon>
        <taxon>Ecdysozoa</taxon>
        <taxon>Arthropoda</taxon>
        <taxon>Hexapoda</taxon>
        <taxon>Insecta</taxon>
        <taxon>Pterygota</taxon>
        <taxon>Neoptera</taxon>
        <taxon>Paraneoptera</taxon>
        <taxon>Hemiptera</taxon>
        <taxon>Heteroptera</taxon>
        <taxon>Panheteroptera</taxon>
        <taxon>Cimicomorpha</taxon>
        <taxon>Reduviidae</taxon>
        <taxon>Harpactorinae</taxon>
        <taxon>Harpactorini</taxon>
        <taxon>Rhynocoris</taxon>
    </lineage>
</organism>
<accession>A0AAW1DDW8</accession>
<keyword evidence="3 6" id="KW-0240">DNA-directed RNA polymerase</keyword>
<dbReference type="Proteomes" id="UP001461498">
    <property type="component" value="Unassembled WGS sequence"/>
</dbReference>
<evidence type="ECO:0000256" key="7">
    <source>
        <dbReference type="SAM" id="MobiDB-lite"/>
    </source>
</evidence>
<evidence type="ECO:0000256" key="5">
    <source>
        <dbReference type="ARBA" id="ARBA00023242"/>
    </source>
</evidence>
<reference evidence="8 9" key="1">
    <citation type="submission" date="2022-12" db="EMBL/GenBank/DDBJ databases">
        <title>Chromosome-level genome assembly of true bugs.</title>
        <authorList>
            <person name="Ma L."/>
            <person name="Li H."/>
        </authorList>
    </citation>
    <scope>NUCLEOTIDE SEQUENCE [LARGE SCALE GENOMIC DNA]</scope>
    <source>
        <strain evidence="8">Lab_2022b</strain>
    </source>
</reference>
<dbReference type="InterPro" id="IPR036388">
    <property type="entry name" value="WH-like_DNA-bd_sf"/>
</dbReference>
<dbReference type="GO" id="GO:0005654">
    <property type="term" value="C:nucleoplasm"/>
    <property type="evidence" value="ECO:0007669"/>
    <property type="project" value="UniProtKB-ARBA"/>
</dbReference>
<dbReference type="Pfam" id="PF05158">
    <property type="entry name" value="RNA_pol_Rpc34"/>
    <property type="match status" value="1"/>
</dbReference>
<dbReference type="PIRSF" id="PIRSF028763">
    <property type="entry name" value="RNA_pol_Rpc34"/>
    <property type="match status" value="1"/>
</dbReference>
<evidence type="ECO:0000256" key="3">
    <source>
        <dbReference type="ARBA" id="ARBA00022478"/>
    </source>
</evidence>
<evidence type="ECO:0000256" key="4">
    <source>
        <dbReference type="ARBA" id="ARBA00023163"/>
    </source>
</evidence>
<comment type="caution">
    <text evidence="8">The sequence shown here is derived from an EMBL/GenBank/DDBJ whole genome shotgun (WGS) entry which is preliminary data.</text>
</comment>
<comment type="function">
    <text evidence="6">DNA-dependent RNA polymerase catalyzes the transcription of DNA into RNA using the four ribonucleoside triphosphates as substrates. Specific peripheric component of RNA polymerase III which synthesizes small RNAs, such as 5S rRNA and tRNAs.</text>
</comment>
<dbReference type="Gene3D" id="1.10.10.10">
    <property type="entry name" value="Winged helix-like DNA-binding domain superfamily/Winged helix DNA-binding domain"/>
    <property type="match status" value="2"/>
</dbReference>
<dbReference type="InterPro" id="IPR007832">
    <property type="entry name" value="RNA_pol_Rpc34"/>
</dbReference>
<gene>
    <name evidence="8" type="ORF">O3M35_006394</name>
</gene>
<feature type="region of interest" description="Disordered" evidence="7">
    <location>
        <begin position="1"/>
        <end position="23"/>
    </location>
</feature>
<sequence length="333" mass="36795">MSSKKAAAGSSSKSKSKKADNKIDPNEQIILAAAAAGGEKGCFDEDLQKAQPALSNEERVAIINKLIAQRLLDIYQVGGKLAYKTKAQDSNEPTELKGADNEEKIVYGLIKEAGNKGIWMRDIRFKSNLQPTVLNKILKSFENKKMIKAVKSVAAHKKKVYMLFELEPDSTLTGGSWYSDQDFESEFVDVLNQQCYRFLLELRQKHESDPTVKKKGPVYYYNMISATPSQVCKFISELGISKVSLSEEDISTILDTLLFDGKVERRVVPGGGGYIYRATERLVDSAGLICLPCGVCPVMSSCNIKGEVSPLSCPYLKDWGLKVIVKQQGSDDI</sequence>
<dbReference type="GO" id="GO:0005737">
    <property type="term" value="C:cytoplasm"/>
    <property type="evidence" value="ECO:0007669"/>
    <property type="project" value="UniProtKB-ARBA"/>
</dbReference>
<dbReference type="GO" id="GO:0006383">
    <property type="term" value="P:transcription by RNA polymerase III"/>
    <property type="evidence" value="ECO:0007669"/>
    <property type="project" value="UniProtKB-UniRule"/>
</dbReference>
<proteinExistence type="inferred from homology"/>
<dbReference type="SUPFAM" id="SSF46785">
    <property type="entry name" value="Winged helix' DNA-binding domain"/>
    <property type="match status" value="2"/>
</dbReference>
<dbReference type="EMBL" id="JAPXFL010000003">
    <property type="protein sequence ID" value="KAK9508966.1"/>
    <property type="molecule type" value="Genomic_DNA"/>
</dbReference>
<feature type="compositionally biased region" description="Low complexity" evidence="7">
    <location>
        <begin position="1"/>
        <end position="13"/>
    </location>
</feature>
<protein>
    <recommendedName>
        <fullName evidence="6">DNA-directed RNA polymerase III subunit RPC6</fullName>
        <shortName evidence="6">RNA polymerase III subunit C6</shortName>
    </recommendedName>
</protein>
<dbReference type="FunFam" id="1.10.10.10:FF:000116">
    <property type="entry name" value="DNA-directed RNA polymerase III subunit RPC6"/>
    <property type="match status" value="1"/>
</dbReference>
<comment type="similarity">
    <text evidence="2 6">Belongs to the eukaryotic RPC34/RPC39 RNA polymerase subunit family.</text>
</comment>
<dbReference type="GO" id="GO:0005666">
    <property type="term" value="C:RNA polymerase III complex"/>
    <property type="evidence" value="ECO:0007669"/>
    <property type="project" value="UniProtKB-UniRule"/>
</dbReference>
<dbReference type="PANTHER" id="PTHR12780">
    <property type="entry name" value="RNA POLYMERASE III DNA DIRECTED , 39KD SUBUNIT-RELATED"/>
    <property type="match status" value="1"/>
</dbReference>
<evidence type="ECO:0000256" key="1">
    <source>
        <dbReference type="ARBA" id="ARBA00004123"/>
    </source>
</evidence>
<evidence type="ECO:0000256" key="6">
    <source>
        <dbReference type="PIRNR" id="PIRNR028763"/>
    </source>
</evidence>
<name>A0AAW1DDW8_9HEMI</name>
<evidence type="ECO:0000313" key="8">
    <source>
        <dbReference type="EMBL" id="KAK9508966.1"/>
    </source>
</evidence>
<keyword evidence="4 6" id="KW-0804">Transcription</keyword>